<reference evidence="1 2" key="1">
    <citation type="submission" date="2023-03" db="EMBL/GenBank/DDBJ databases">
        <title>High recombination rates correlate with genetic variation in Cardiocondyla obscurior ants.</title>
        <authorList>
            <person name="Errbii M."/>
        </authorList>
    </citation>
    <scope>NUCLEOTIDE SEQUENCE [LARGE SCALE GENOMIC DNA]</scope>
    <source>
        <strain evidence="1">Alpha-2009</strain>
        <tissue evidence="1">Whole body</tissue>
    </source>
</reference>
<evidence type="ECO:0008006" key="3">
    <source>
        <dbReference type="Google" id="ProtNLM"/>
    </source>
</evidence>
<dbReference type="Proteomes" id="UP001430953">
    <property type="component" value="Unassembled WGS sequence"/>
</dbReference>
<organism evidence="1 2">
    <name type="scientific">Cardiocondyla obscurior</name>
    <dbReference type="NCBI Taxonomy" id="286306"/>
    <lineage>
        <taxon>Eukaryota</taxon>
        <taxon>Metazoa</taxon>
        <taxon>Ecdysozoa</taxon>
        <taxon>Arthropoda</taxon>
        <taxon>Hexapoda</taxon>
        <taxon>Insecta</taxon>
        <taxon>Pterygota</taxon>
        <taxon>Neoptera</taxon>
        <taxon>Endopterygota</taxon>
        <taxon>Hymenoptera</taxon>
        <taxon>Apocrita</taxon>
        <taxon>Aculeata</taxon>
        <taxon>Formicoidea</taxon>
        <taxon>Formicidae</taxon>
        <taxon>Myrmicinae</taxon>
        <taxon>Cardiocondyla</taxon>
    </lineage>
</organism>
<comment type="caution">
    <text evidence="1">The sequence shown here is derived from an EMBL/GenBank/DDBJ whole genome shotgun (WGS) entry which is preliminary data.</text>
</comment>
<protein>
    <recommendedName>
        <fullName evidence="3">Ycf15</fullName>
    </recommendedName>
</protein>
<dbReference type="AlphaFoldDB" id="A0AAW2FSB8"/>
<proteinExistence type="predicted"/>
<accession>A0AAW2FSB8</accession>
<name>A0AAW2FSB8_9HYME</name>
<gene>
    <name evidence="1" type="ORF">PUN28_010007</name>
</gene>
<evidence type="ECO:0000313" key="2">
    <source>
        <dbReference type="Proteomes" id="UP001430953"/>
    </source>
</evidence>
<evidence type="ECO:0000313" key="1">
    <source>
        <dbReference type="EMBL" id="KAL0116790.1"/>
    </source>
</evidence>
<dbReference type="EMBL" id="JADYXP020000009">
    <property type="protein sequence ID" value="KAL0116790.1"/>
    <property type="molecule type" value="Genomic_DNA"/>
</dbReference>
<keyword evidence="2" id="KW-1185">Reference proteome</keyword>
<sequence length="27" mass="3246">MYSQIFELSQSGNLPFHVIRRNAFYLN</sequence>